<dbReference type="Gene3D" id="3.80.20.20">
    <property type="entry name" value="Receptor L-domain"/>
    <property type="match status" value="1"/>
</dbReference>
<reference evidence="2" key="1">
    <citation type="submission" date="2020-09" db="EMBL/GenBank/DDBJ databases">
        <authorList>
            <person name="Kikuchi T."/>
        </authorList>
    </citation>
    <scope>NUCLEOTIDE SEQUENCE</scope>
    <source>
        <strain evidence="2">SH1</strain>
    </source>
</reference>
<dbReference type="EMBL" id="CAJFDH010000005">
    <property type="protein sequence ID" value="CAD5225737.1"/>
    <property type="molecule type" value="Genomic_DNA"/>
</dbReference>
<evidence type="ECO:0008006" key="4">
    <source>
        <dbReference type="Google" id="ProtNLM"/>
    </source>
</evidence>
<dbReference type="Proteomes" id="UP000783686">
    <property type="component" value="Unassembled WGS sequence"/>
</dbReference>
<feature type="signal peptide" evidence="1">
    <location>
        <begin position="1"/>
        <end position="24"/>
    </location>
</feature>
<dbReference type="SUPFAM" id="SSF52058">
    <property type="entry name" value="L domain-like"/>
    <property type="match status" value="1"/>
</dbReference>
<dbReference type="OrthoDB" id="10546456at2759"/>
<dbReference type="EMBL" id="CAJFCW020000005">
    <property type="protein sequence ID" value="CAG9121250.1"/>
    <property type="molecule type" value="Genomic_DNA"/>
</dbReference>
<dbReference type="AlphaFoldDB" id="A0A811L8W9"/>
<keyword evidence="1" id="KW-0732">Signal</keyword>
<name>A0A811L8W9_9BILA</name>
<gene>
    <name evidence="2" type="ORF">BOKJ2_LOCUS11727</name>
</gene>
<organism evidence="2 3">
    <name type="scientific">Bursaphelenchus okinawaensis</name>
    <dbReference type="NCBI Taxonomy" id="465554"/>
    <lineage>
        <taxon>Eukaryota</taxon>
        <taxon>Metazoa</taxon>
        <taxon>Ecdysozoa</taxon>
        <taxon>Nematoda</taxon>
        <taxon>Chromadorea</taxon>
        <taxon>Rhabditida</taxon>
        <taxon>Tylenchina</taxon>
        <taxon>Tylenchomorpha</taxon>
        <taxon>Aphelenchoidea</taxon>
        <taxon>Aphelenchoididae</taxon>
        <taxon>Bursaphelenchus</taxon>
    </lineage>
</organism>
<evidence type="ECO:0000313" key="3">
    <source>
        <dbReference type="Proteomes" id="UP000614601"/>
    </source>
</evidence>
<dbReference type="InterPro" id="IPR036941">
    <property type="entry name" value="Rcpt_L-dom_sf"/>
</dbReference>
<feature type="chain" id="PRO_5036408454" description="Receptor protein-tyrosine kinase" evidence="1">
    <location>
        <begin position="25"/>
        <end position="691"/>
    </location>
</feature>
<evidence type="ECO:0000256" key="1">
    <source>
        <dbReference type="SAM" id="SignalP"/>
    </source>
</evidence>
<dbReference type="SUPFAM" id="SSF57184">
    <property type="entry name" value="Growth factor receptor domain"/>
    <property type="match status" value="1"/>
</dbReference>
<dbReference type="Proteomes" id="UP000614601">
    <property type="component" value="Unassembled WGS sequence"/>
</dbReference>
<evidence type="ECO:0000313" key="2">
    <source>
        <dbReference type="EMBL" id="CAD5225737.1"/>
    </source>
</evidence>
<accession>A0A811L8W9</accession>
<proteinExistence type="predicted"/>
<sequence>MLINSWPKLFTWLFLANQLQVLVADVELKPDRKSEYELALNGVCSSLIIKFDIDEFREKYKDEATNVFKGILSEQSGAGFWKNEIARAYANALAGSILAFSQSDCRFINGDMHIDWVHPFSFGLSTMLRHVYVVTGTLSGFAAAASGRGRIDLTGINRVMNRDNKPYSIDFDLMRKEGENILQLMMFEMYQGMWVGGKLHVSEYVLTDSNTLKKGTVMDAALTKNVNARGVQIQYNRLSGYSVNHIAIGDSSCANGNLPDKTCCPEKCKLGCFSTSKGVGCSSCPEGSYWNHGSEDCVTCNNENILDQFCVAGEKSQCPPPLVQIGNTCSYTCPAGTSISESMDEIRKNKVSTVPVCKPCSYTFSRSDFTFPRAKTCAKTCTHTGLLTLFNGLEDCKILIGNVIINQWTMGQRTSLEMNERFIKFFDQFQQIYGNVIVHDLLNVVTFDYFRNLRGVEGTLSFLDNDMLAHLPLNSMSTGGIANLTLKRNHRLNVAARKNFINRVVRGKKQIWYNMKPTTYQGFGASVEEMYDNYATLTYPTYDVISCPSNTPFVVKDPKGKNTCKKDIPTPDGSCSETCDGGCVDNGQTSWHCAKCKALEVDAVNVQTCVGEQCPVGYFKDGKKCRRCHRNCISCTKYTDTHGKECSCQLVYLNVNHTLACFPFISSHSGMGEDAFTTVIHNILSFEDEKL</sequence>
<dbReference type="InterPro" id="IPR009030">
    <property type="entry name" value="Growth_fac_rcpt_cys_sf"/>
</dbReference>
<protein>
    <recommendedName>
        <fullName evidence="4">Receptor protein-tyrosine kinase</fullName>
    </recommendedName>
</protein>
<comment type="caution">
    <text evidence="2">The sequence shown here is derived from an EMBL/GenBank/DDBJ whole genome shotgun (WGS) entry which is preliminary data.</text>
</comment>
<keyword evidence="3" id="KW-1185">Reference proteome</keyword>